<keyword evidence="1" id="KW-0175">Coiled coil</keyword>
<dbReference type="RefSeq" id="WP_101309794.1">
    <property type="nucleotide sequence ID" value="NZ_MVDE01000013.1"/>
</dbReference>
<accession>A0A2N3I8U4</accession>
<feature type="coiled-coil region" evidence="1">
    <location>
        <begin position="273"/>
        <end position="300"/>
    </location>
</feature>
<dbReference type="Proteomes" id="UP000233618">
    <property type="component" value="Unassembled WGS sequence"/>
</dbReference>
<reference evidence="2 3" key="1">
    <citation type="journal article" date="2017" name="Front. Microbiol.">
        <title>Labilibaculum manganireducens gen. nov., sp. nov. and Labilibaculum filiforme sp. nov., Novel Bacteroidetes Isolated from Subsurface Sediments of the Baltic Sea.</title>
        <authorList>
            <person name="Vandieken V."/>
            <person name="Marshall I.P."/>
            <person name="Niemann H."/>
            <person name="Engelen B."/>
            <person name="Cypionka H."/>
        </authorList>
    </citation>
    <scope>NUCLEOTIDE SEQUENCE [LARGE SCALE GENOMIC DNA]</scope>
    <source>
        <strain evidence="2 3">59.10-2M</strain>
    </source>
</reference>
<sequence>MSEYQYYEFRSIDRSLTQKEKEEISSWSTRALVTNASAIFEYHYSDFPKDCLEVVEKYFDVMFYIANWGTRRLIFKIPNTFIDKNIKQYCAEGLEIYDFKEFILIDIWLEEDDDDGGWIEGEGMLNSLITLRNDIISGDYRSLYLLWLKVSTESVMSDYSEVDEYSIEPELPNGLKKLNGALEELLNVFGIDREVVDVASEISEPLKQEIGIDYADKISNLTEAEKNEWLLRLVDSEPLLAQKIKKHFSPKTSESQKHSARTVKDIVETFLSVKEKRKEKERLVREEKRLEKLRKIEEKENSLWAEVYSLIREKKTKAYDEAVSLLKSLKELAVHKKRYEEFKAKIIYIKTENSRLNGLIGRINSANLLKE</sequence>
<dbReference type="AlphaFoldDB" id="A0A2N3I8U4"/>
<keyword evidence="3" id="KW-1185">Reference proteome</keyword>
<dbReference type="EMBL" id="MVDE01000013">
    <property type="protein sequence ID" value="PKQ66698.1"/>
    <property type="molecule type" value="Genomic_DNA"/>
</dbReference>
<proteinExistence type="predicted"/>
<name>A0A2N3I8U4_9BACT</name>
<evidence type="ECO:0000313" key="3">
    <source>
        <dbReference type="Proteomes" id="UP000233618"/>
    </source>
</evidence>
<evidence type="ECO:0000256" key="1">
    <source>
        <dbReference type="SAM" id="Coils"/>
    </source>
</evidence>
<protein>
    <submittedName>
        <fullName evidence="2">Uncharacterized protein</fullName>
    </submittedName>
</protein>
<comment type="caution">
    <text evidence="2">The sequence shown here is derived from an EMBL/GenBank/DDBJ whole genome shotgun (WGS) entry which is preliminary data.</text>
</comment>
<evidence type="ECO:0000313" key="2">
    <source>
        <dbReference type="EMBL" id="PKQ66698.1"/>
    </source>
</evidence>
<gene>
    <name evidence="2" type="ORF">BZG01_10520</name>
</gene>
<organism evidence="2 3">
    <name type="scientific">Labilibaculum manganireducens</name>
    <dbReference type="NCBI Taxonomy" id="1940525"/>
    <lineage>
        <taxon>Bacteria</taxon>
        <taxon>Pseudomonadati</taxon>
        <taxon>Bacteroidota</taxon>
        <taxon>Bacteroidia</taxon>
        <taxon>Marinilabiliales</taxon>
        <taxon>Marinifilaceae</taxon>
        <taxon>Labilibaculum</taxon>
    </lineage>
</organism>